<evidence type="ECO:0000313" key="2">
    <source>
        <dbReference type="Proteomes" id="UP000027318"/>
    </source>
</evidence>
<name>A0A063Y3T2_9GAMM</name>
<evidence type="ECO:0008006" key="3">
    <source>
        <dbReference type="Google" id="ProtNLM"/>
    </source>
</evidence>
<reference evidence="1" key="1">
    <citation type="journal article" date="2005" name="Int. J. Syst. Evol. Microbiol.">
        <title>Nitrincola lacisaponensis gen. nov., sp. nov., a novel alkaliphilic bacterium isolated from an alkaline, saline lake.</title>
        <authorList>
            <person name="Dimitriu P.A."/>
            <person name="Shukla S.K."/>
            <person name="Conradt J."/>
            <person name="Marquez M.C."/>
            <person name="Ventosa A."/>
            <person name="Maglia A."/>
            <person name="Peyton B.M."/>
            <person name="Pinkart H.C."/>
            <person name="Mormile M.R."/>
        </authorList>
    </citation>
    <scope>NUCLEOTIDE SEQUENCE [LARGE SCALE GENOMIC DNA]</scope>
    <source>
        <strain evidence="1">4CA</strain>
    </source>
</reference>
<dbReference type="Pfam" id="PF11197">
    <property type="entry name" value="DUF2835"/>
    <property type="match status" value="1"/>
</dbReference>
<dbReference type="InterPro" id="IPR021363">
    <property type="entry name" value="DUF2835"/>
</dbReference>
<accession>A0A063Y3T2</accession>
<dbReference type="AlphaFoldDB" id="A0A063Y3T2"/>
<dbReference type="STRING" id="267850.ADINL_2311"/>
<comment type="caution">
    <text evidence="1">The sequence shown here is derived from an EMBL/GenBank/DDBJ whole genome shotgun (WGS) entry which is preliminary data.</text>
</comment>
<proteinExistence type="predicted"/>
<evidence type="ECO:0000313" key="1">
    <source>
        <dbReference type="EMBL" id="KDE39182.1"/>
    </source>
</evidence>
<protein>
    <recommendedName>
        <fullName evidence="3">DUF2835 domain-containing protein</fullName>
    </recommendedName>
</protein>
<dbReference type="Proteomes" id="UP000027318">
    <property type="component" value="Unassembled WGS sequence"/>
</dbReference>
<dbReference type="EMBL" id="JMSZ01000032">
    <property type="protein sequence ID" value="KDE39182.1"/>
    <property type="molecule type" value="Genomic_DNA"/>
</dbReference>
<organism evidence="1 2">
    <name type="scientific">Nitrincola lacisaponensis</name>
    <dbReference type="NCBI Taxonomy" id="267850"/>
    <lineage>
        <taxon>Bacteria</taxon>
        <taxon>Pseudomonadati</taxon>
        <taxon>Pseudomonadota</taxon>
        <taxon>Gammaproteobacteria</taxon>
        <taxon>Oceanospirillales</taxon>
        <taxon>Oceanospirillaceae</taxon>
        <taxon>Nitrincola</taxon>
    </lineage>
</organism>
<keyword evidence="2" id="KW-1185">Reference proteome</keyword>
<reference evidence="1" key="2">
    <citation type="submission" date="2014-03" db="EMBL/GenBank/DDBJ databases">
        <authorList>
            <person name="Singh A."/>
            <person name="Pinnaka A.K."/>
        </authorList>
    </citation>
    <scope>NUCLEOTIDE SEQUENCE</scope>
    <source>
        <strain evidence="1">4CA</strain>
    </source>
</reference>
<gene>
    <name evidence="1" type="ORF">ADINL_2311</name>
</gene>
<sequence>MKYYQGRALQISARARDGRMVRLPASVMRQFVSLSGLYGSFAVYYDDQGRLLQVDRLS</sequence>